<evidence type="ECO:0000313" key="3">
    <source>
        <dbReference type="EMBL" id="GAA4954915.1"/>
    </source>
</evidence>
<dbReference type="Proteomes" id="UP001501302">
    <property type="component" value="Unassembled WGS sequence"/>
</dbReference>
<dbReference type="InterPro" id="IPR051199">
    <property type="entry name" value="LPS_LOS_Heptosyltrfase"/>
</dbReference>
<organism evidence="3 4">
    <name type="scientific">Algibacter agarivorans</name>
    <dbReference type="NCBI Taxonomy" id="1109741"/>
    <lineage>
        <taxon>Bacteria</taxon>
        <taxon>Pseudomonadati</taxon>
        <taxon>Bacteroidota</taxon>
        <taxon>Flavobacteriia</taxon>
        <taxon>Flavobacteriales</taxon>
        <taxon>Flavobacteriaceae</taxon>
        <taxon>Algibacter</taxon>
    </lineage>
</organism>
<evidence type="ECO:0000256" key="2">
    <source>
        <dbReference type="ARBA" id="ARBA00022679"/>
    </source>
</evidence>
<dbReference type="PANTHER" id="PTHR30160:SF7">
    <property type="entry name" value="ADP-HEPTOSE--LPS HEPTOSYLTRANSFERASE 2"/>
    <property type="match status" value="1"/>
</dbReference>
<evidence type="ECO:0000313" key="4">
    <source>
        <dbReference type="Proteomes" id="UP001501302"/>
    </source>
</evidence>
<keyword evidence="1" id="KW-0328">Glycosyltransferase</keyword>
<evidence type="ECO:0000256" key="1">
    <source>
        <dbReference type="ARBA" id="ARBA00022676"/>
    </source>
</evidence>
<dbReference type="Gene3D" id="3.40.50.2000">
    <property type="entry name" value="Glycogen Phosphorylase B"/>
    <property type="match status" value="2"/>
</dbReference>
<accession>A0ABP9GWC3</accession>
<protein>
    <submittedName>
        <fullName evidence="3">Glycosyltransferase family 9 protein</fullName>
    </submittedName>
</protein>
<dbReference type="PANTHER" id="PTHR30160">
    <property type="entry name" value="TETRAACYLDISACCHARIDE 4'-KINASE-RELATED"/>
    <property type="match status" value="1"/>
</dbReference>
<gene>
    <name evidence="3" type="ORF">GCM10023314_30770</name>
</gene>
<sequence>MKILVIQQKMIGDVLTSSILFEALRQKFPDAQLDYLVNTHTYPVVENNPFIDNFIFFTKEEETNKKALFKLAKSTKNRQYDTVIDVYSKFSSNLICLYSGAKTKVSKYKWYTSFIYSETFKEEKAAKTNAGLAIENRLQLLEPILNEVPQILLPKIYLTPKEIEDSKQFLINHNVDLNAPLFMISVLGSADNKTYPLPYMAKLIDAIVENTKAQILFNYIPKQEAQAKALFNLCQNTTQKRIFFNAFGKNLRDFLAITKHCNALIGNEGGAVNMAKALNIPTFTVFSPWIQKDAWNMFEDGKTHVSIHLKDVKTELYKGKTSKDLKKSAFMLYDTFIPGIIIPKMKDFLKNL</sequence>
<dbReference type="Pfam" id="PF01075">
    <property type="entry name" value="Glyco_transf_9"/>
    <property type="match status" value="1"/>
</dbReference>
<reference evidence="4" key="1">
    <citation type="journal article" date="2019" name="Int. J. Syst. Evol. Microbiol.">
        <title>The Global Catalogue of Microorganisms (GCM) 10K type strain sequencing project: providing services to taxonomists for standard genome sequencing and annotation.</title>
        <authorList>
            <consortium name="The Broad Institute Genomics Platform"/>
            <consortium name="The Broad Institute Genome Sequencing Center for Infectious Disease"/>
            <person name="Wu L."/>
            <person name="Ma J."/>
        </authorList>
    </citation>
    <scope>NUCLEOTIDE SEQUENCE [LARGE SCALE GENOMIC DNA]</scope>
    <source>
        <strain evidence="4">JCM 18285</strain>
    </source>
</reference>
<keyword evidence="2" id="KW-0808">Transferase</keyword>
<dbReference type="CDD" id="cd03789">
    <property type="entry name" value="GT9_LPS_heptosyltransferase"/>
    <property type="match status" value="1"/>
</dbReference>
<proteinExistence type="predicted"/>
<keyword evidence="4" id="KW-1185">Reference proteome</keyword>
<dbReference type="RefSeq" id="WP_345193632.1">
    <property type="nucleotide sequence ID" value="NZ_BAABJJ010000044.1"/>
</dbReference>
<dbReference type="SUPFAM" id="SSF53756">
    <property type="entry name" value="UDP-Glycosyltransferase/glycogen phosphorylase"/>
    <property type="match status" value="1"/>
</dbReference>
<name>A0ABP9GWC3_9FLAO</name>
<dbReference type="InterPro" id="IPR002201">
    <property type="entry name" value="Glyco_trans_9"/>
</dbReference>
<dbReference type="EMBL" id="BAABJJ010000044">
    <property type="protein sequence ID" value="GAA4954915.1"/>
    <property type="molecule type" value="Genomic_DNA"/>
</dbReference>
<comment type="caution">
    <text evidence="3">The sequence shown here is derived from an EMBL/GenBank/DDBJ whole genome shotgun (WGS) entry which is preliminary data.</text>
</comment>